<dbReference type="Proteomes" id="UP001600941">
    <property type="component" value="Unassembled WGS sequence"/>
</dbReference>
<reference evidence="1 2" key="1">
    <citation type="submission" date="2024-04" db="EMBL/GenBank/DDBJ databases">
        <title>Defined microbial consortia suppress multidrug-resistant proinflammatory Enterobacteriaceae via ecological control.</title>
        <authorList>
            <person name="Furuichi M."/>
            <person name="Kawaguchi T."/>
            <person name="Pust M."/>
            <person name="Yasuma K."/>
            <person name="Plichta D."/>
            <person name="Hasegawa N."/>
            <person name="Ohya T."/>
            <person name="Bhattarai S."/>
            <person name="Sasajima S."/>
            <person name="Aoto Y."/>
            <person name="Tuganbaev T."/>
            <person name="Yaginuma M."/>
            <person name="Ueda M."/>
            <person name="Okahashi N."/>
            <person name="Amafuji K."/>
            <person name="Kiridooshi Y."/>
            <person name="Sugita K."/>
            <person name="Strazar M."/>
            <person name="Skelly A."/>
            <person name="Suda W."/>
            <person name="Hattori M."/>
            <person name="Nakamoto N."/>
            <person name="Caballero S."/>
            <person name="Norman J."/>
            <person name="Olle B."/>
            <person name="Tanoue T."/>
            <person name="Arita M."/>
            <person name="Bucci V."/>
            <person name="Atarashi K."/>
            <person name="Xavier R."/>
            <person name="Honda K."/>
        </authorList>
    </citation>
    <scope>NUCLEOTIDE SEQUENCE [LARGE SCALE GENOMIC DNA]</scope>
    <source>
        <strain evidence="2">k34-0107-D12</strain>
    </source>
</reference>
<evidence type="ECO:0008006" key="3">
    <source>
        <dbReference type="Google" id="ProtNLM"/>
    </source>
</evidence>
<dbReference type="EMBL" id="BAABZQ010000001">
    <property type="protein sequence ID" value="GAA6502968.1"/>
    <property type="molecule type" value="Genomic_DNA"/>
</dbReference>
<name>A0ABQ0C2E6_9FIRM</name>
<organism evidence="1 2">
    <name type="scientific">Blautia parvula</name>
    <dbReference type="NCBI Taxonomy" id="2877527"/>
    <lineage>
        <taxon>Bacteria</taxon>
        <taxon>Bacillati</taxon>
        <taxon>Bacillota</taxon>
        <taxon>Clostridia</taxon>
        <taxon>Lachnospirales</taxon>
        <taxon>Lachnospiraceae</taxon>
        <taxon>Blautia</taxon>
    </lineage>
</organism>
<dbReference type="Gene3D" id="3.40.50.300">
    <property type="entry name" value="P-loop containing nucleotide triphosphate hydrolases"/>
    <property type="match status" value="1"/>
</dbReference>
<dbReference type="SUPFAM" id="SSF52540">
    <property type="entry name" value="P-loop containing nucleoside triphosphate hydrolases"/>
    <property type="match status" value="1"/>
</dbReference>
<keyword evidence="2" id="KW-1185">Reference proteome</keyword>
<dbReference type="InterPro" id="IPR027417">
    <property type="entry name" value="P-loop_NTPase"/>
</dbReference>
<comment type="caution">
    <text evidence="1">The sequence shown here is derived from an EMBL/GenBank/DDBJ whole genome shotgun (WGS) entry which is preliminary data.</text>
</comment>
<evidence type="ECO:0000313" key="2">
    <source>
        <dbReference type="Proteomes" id="UP001600941"/>
    </source>
</evidence>
<gene>
    <name evidence="1" type="ORF">K340107D12_57840</name>
</gene>
<sequence length="335" mass="37538">MRKKILAVCDEEASYACSFTAWLERKGHYPFEFIAFTGADKVCSYARQHSVELLLVAEGTMCPEIRKLPVGRLVILDEENGTAPEELPAVSKYQSCERIMQEVTALYGEEVRSEESGASPGRKMHILGVYSPLGRTGKTSYALALGQILAVRYSVLFLNLEAYSGFEDLLSGSFERNLGDLFYCIRQKKGQPAVQLAAMVREAGGMHYVPPVTIPEDVEQVTQEEWQVLFEELRLYSTYQVILLDFGTGVSRASGLLDECSRIYMPVLQDRISAAKLAQYETWLKTAGREDVLEKTKRILLPPVDGEGEMPWPECLTSGRFGDYVRKQVQDGGIF</sequence>
<dbReference type="RefSeq" id="WP_227211660.1">
    <property type="nucleotide sequence ID" value="NZ_BAABZQ010000001.1"/>
</dbReference>
<proteinExistence type="predicted"/>
<evidence type="ECO:0000313" key="1">
    <source>
        <dbReference type="EMBL" id="GAA6502968.1"/>
    </source>
</evidence>
<protein>
    <recommendedName>
        <fullName evidence="3">ParA family protein</fullName>
    </recommendedName>
</protein>
<dbReference type="Gene3D" id="3.40.50.10850">
    <property type="entry name" value="Ntrc-like two-domain protein"/>
    <property type="match status" value="1"/>
</dbReference>
<accession>A0ABQ0C2E6</accession>